<comment type="subcellular location">
    <subcellularLocation>
        <location evidence="1">Nucleus</location>
    </subcellularLocation>
</comment>
<organism evidence="7 8">
    <name type="scientific">Wallemia ichthyophaga (strain EXF-994 / CBS 113033)</name>
    <dbReference type="NCBI Taxonomy" id="1299270"/>
    <lineage>
        <taxon>Eukaryota</taxon>
        <taxon>Fungi</taxon>
        <taxon>Dikarya</taxon>
        <taxon>Basidiomycota</taxon>
        <taxon>Wallemiomycotina</taxon>
        <taxon>Wallemiomycetes</taxon>
        <taxon>Wallemiales</taxon>
        <taxon>Wallemiaceae</taxon>
        <taxon>Wallemia</taxon>
    </lineage>
</organism>
<feature type="compositionally biased region" description="Basic and acidic residues" evidence="5">
    <location>
        <begin position="42"/>
        <end position="53"/>
    </location>
</feature>
<dbReference type="InterPro" id="IPR051187">
    <property type="entry name" value="Pre-mRNA_3'-end_processing_reg"/>
</dbReference>
<feature type="compositionally biased region" description="Basic and acidic residues" evidence="5">
    <location>
        <begin position="531"/>
        <end position="577"/>
    </location>
</feature>
<dbReference type="AlphaFoldDB" id="R9AXL0"/>
<dbReference type="Pfam" id="PF05182">
    <property type="entry name" value="Fip1"/>
    <property type="match status" value="1"/>
</dbReference>
<dbReference type="HOGENOM" id="CLU_589505_0_0_1"/>
<feature type="compositionally biased region" description="Basic and acidic residues" evidence="5">
    <location>
        <begin position="432"/>
        <end position="515"/>
    </location>
</feature>
<comment type="similarity">
    <text evidence="2">Belongs to the FIP1 family.</text>
</comment>
<name>R9AXL0_WALI9</name>
<dbReference type="PANTHER" id="PTHR13484">
    <property type="entry name" value="FIP1-LIKE 1 PROTEIN"/>
    <property type="match status" value="1"/>
</dbReference>
<accession>R9AXL0</accession>
<sequence>MDDDDEFLYGDNEDQQEAQQAPPTSLSLAEPPTEVISTTHNEINKVEGIDVRNDTANASNGSNGSNEDDDQDYSDSESDVEIIMDTPNTSKSIDFRPQRNSLGRTPSQPSLPKPNITTEYIPQERPSAVTSTPPVKAPSHTPVPQPPTVVDNTIALPSAANVAGTGTTQSTDAPERSLAPTLAQKSDANDFFLKRAQAMAEDPVDKPTTPSTAPQLDLDPSTLDAATVYDIDVDAVDVEKPWRQPGADITDWFNYGFDEYKWLEYATRKRSIGGATEKMNPFAPHATTPDELMNVLPPELQAMMHMMPPIPQMGGMSGMPGMGMGGMSNLPPAMPGGGMPGMPGMPQMPGMPGMPPGFDMSMMMGMPMGMQMNQTNSNEVKEEDYGEAKADDNQQRFKNYNDKDKGGAINSALDYSDQPLVHDDSTNGARSTSKDSDRDYNDRRERSREKDTDLHDKERQPSPSTRFKEKERERGNFRERERENKERERERERERARERAKEKEWEREREREKAKGGGRSYNRSRSPPPRFPKERERDRDRKDFKDSRARERDRDRERDRRERDRRDSDRSSRRPGR</sequence>
<dbReference type="STRING" id="1299270.R9AXL0"/>
<feature type="compositionally biased region" description="Acidic residues" evidence="5">
    <location>
        <begin position="66"/>
        <end position="82"/>
    </location>
</feature>
<protein>
    <submittedName>
        <fullName evidence="7">Pre-mRNA polyadenylation factor fip1</fullName>
    </submittedName>
</protein>
<feature type="compositionally biased region" description="Polar residues" evidence="5">
    <location>
        <begin position="86"/>
        <end position="120"/>
    </location>
</feature>
<evidence type="ECO:0000259" key="6">
    <source>
        <dbReference type="Pfam" id="PF05182"/>
    </source>
</evidence>
<dbReference type="GeneID" id="20373119"/>
<feature type="compositionally biased region" description="Acidic residues" evidence="5">
    <location>
        <begin position="1"/>
        <end position="16"/>
    </location>
</feature>
<evidence type="ECO:0000256" key="5">
    <source>
        <dbReference type="SAM" id="MobiDB-lite"/>
    </source>
</evidence>
<keyword evidence="3" id="KW-0507">mRNA processing</keyword>
<feature type="region of interest" description="Disordered" evidence="5">
    <location>
        <begin position="377"/>
        <end position="577"/>
    </location>
</feature>
<dbReference type="GO" id="GO:0006397">
    <property type="term" value="P:mRNA processing"/>
    <property type="evidence" value="ECO:0007669"/>
    <property type="project" value="UniProtKB-KW"/>
</dbReference>
<evidence type="ECO:0000256" key="3">
    <source>
        <dbReference type="ARBA" id="ARBA00022664"/>
    </source>
</evidence>
<dbReference type="EMBL" id="KE007224">
    <property type="protein sequence ID" value="EOR04821.1"/>
    <property type="molecule type" value="Genomic_DNA"/>
</dbReference>
<dbReference type="KEGG" id="wic:J056_000167"/>
<gene>
    <name evidence="7" type="ORF">J056_000167</name>
</gene>
<dbReference type="Proteomes" id="UP000014064">
    <property type="component" value="Unassembled WGS sequence"/>
</dbReference>
<evidence type="ECO:0000256" key="4">
    <source>
        <dbReference type="ARBA" id="ARBA00023242"/>
    </source>
</evidence>
<dbReference type="RefSeq" id="XP_009265840.1">
    <property type="nucleotide sequence ID" value="XM_009267565.1"/>
</dbReference>
<keyword evidence="4" id="KW-0539">Nucleus</keyword>
<evidence type="ECO:0000256" key="1">
    <source>
        <dbReference type="ARBA" id="ARBA00004123"/>
    </source>
</evidence>
<dbReference type="GO" id="GO:0005847">
    <property type="term" value="C:mRNA cleavage and polyadenylation specificity factor complex"/>
    <property type="evidence" value="ECO:0007669"/>
    <property type="project" value="TreeGrafter"/>
</dbReference>
<feature type="compositionally biased region" description="Low complexity" evidence="5">
    <location>
        <begin position="54"/>
        <end position="65"/>
    </location>
</feature>
<feature type="compositionally biased region" description="Basic and acidic residues" evidence="5">
    <location>
        <begin position="386"/>
        <end position="406"/>
    </location>
</feature>
<feature type="region of interest" description="Disordered" evidence="5">
    <location>
        <begin position="1"/>
        <end position="148"/>
    </location>
</feature>
<dbReference type="InterPro" id="IPR007854">
    <property type="entry name" value="Fip1_dom"/>
</dbReference>
<evidence type="ECO:0000313" key="7">
    <source>
        <dbReference type="EMBL" id="EOR04821.1"/>
    </source>
</evidence>
<proteinExistence type="inferred from homology"/>
<evidence type="ECO:0000256" key="2">
    <source>
        <dbReference type="ARBA" id="ARBA00007459"/>
    </source>
</evidence>
<reference evidence="8" key="1">
    <citation type="journal article" date="2013" name="BMC Genomics">
        <title>Genome and transcriptome sequencing of the halophilic fungus Wallemia ichthyophaga: haloadaptations present and absent.</title>
        <authorList>
            <person name="Zajc J."/>
            <person name="Liu Y."/>
            <person name="Dai W."/>
            <person name="Yang Z."/>
            <person name="Hu J."/>
            <person name="Gostincar C."/>
            <person name="Gunde-Cimerman N."/>
        </authorList>
    </citation>
    <scope>NUCLEOTIDE SEQUENCE [LARGE SCALE GENOMIC DNA]</scope>
    <source>
        <strain evidence="8">EXF-994 / CBS 113033</strain>
    </source>
</reference>
<dbReference type="eggNOG" id="KOG1049">
    <property type="taxonomic scope" value="Eukaryota"/>
</dbReference>
<dbReference type="PANTHER" id="PTHR13484:SF0">
    <property type="entry name" value="PRE-MRNA 3'-END-PROCESSING FACTOR FIP1"/>
    <property type="match status" value="1"/>
</dbReference>
<keyword evidence="8" id="KW-1185">Reference proteome</keyword>
<feature type="domain" description="Pre-mRNA polyadenylation factor Fip1" evidence="6">
    <location>
        <begin position="230"/>
        <end position="271"/>
    </location>
</feature>
<evidence type="ECO:0000313" key="8">
    <source>
        <dbReference type="Proteomes" id="UP000014064"/>
    </source>
</evidence>
<dbReference type="OrthoDB" id="1917198at2759"/>
<feature type="compositionally biased region" description="Polar residues" evidence="5">
    <location>
        <begin position="17"/>
        <end position="27"/>
    </location>
</feature>
<dbReference type="OMA" id="KSDANDF"/>